<sequence>MSDYKFFAQVNEAFDKAAKYSKYDKGLLDQIKICNNVYHVTFPLERDDGSIEVIHGWRVEHSHHKLPTKGGIRFSTTVNEDETMALAALMTYKCAVVDVPFGGAKGGIKIDKSRFSDSEIERITRRYAYELIKKDFLGPGSDVPAPDYGTGAREMGWILDTYRQLKSDINAEACVTGKPIPQGGVRGRTEATGRGVYFGIREACKNKEDMEDLGLEPGLEGKTFVVQGLGNVGYHAAQNMIQGGAIMVGVAEIEGSIYDAEGIDLERLMEYREDTGSILGFDDTTELESNTKVLEAECDILIPAALENQINEGNAANIKAKIIGEAANGPTTAKAHDILREKGALIIPDSYLNAGGVTVSYFEWLKNLSHVRFGRMEKRFEEGSYRKILNVIENISDRKFSEAEMGILAQGADERDLVDSGLEETMVNSYNELNELRKTHDIDLRTAAFLNAINKVGIIYNQMGIFP</sequence>
<evidence type="ECO:0000259" key="8">
    <source>
        <dbReference type="SMART" id="SM00839"/>
    </source>
</evidence>
<evidence type="ECO:0000256" key="5">
    <source>
        <dbReference type="PIRSR" id="PIRSR000185-2"/>
    </source>
</evidence>
<dbReference type="SUPFAM" id="SSF53223">
    <property type="entry name" value="Aminoacid dehydrogenase-like, N-terminal domain"/>
    <property type="match status" value="1"/>
</dbReference>
<dbReference type="GO" id="GO:0006538">
    <property type="term" value="P:L-glutamate catabolic process"/>
    <property type="evidence" value="ECO:0007669"/>
    <property type="project" value="TreeGrafter"/>
</dbReference>
<dbReference type="SMART" id="SM00839">
    <property type="entry name" value="ELFV_dehydrog"/>
    <property type="match status" value="1"/>
</dbReference>
<comment type="similarity">
    <text evidence="1 3 7">Belongs to the Glu/Leu/Phe/Val dehydrogenases family.</text>
</comment>
<gene>
    <name evidence="9" type="ORF">CK503_04960</name>
</gene>
<feature type="domain" description="Glutamate/phenylalanine/leucine/valine/L-tryptophan dehydrogenase C-terminal" evidence="8">
    <location>
        <begin position="185"/>
        <end position="464"/>
    </location>
</feature>
<dbReference type="GO" id="GO:0004352">
    <property type="term" value="F:glutamate dehydrogenase (NAD+) activity"/>
    <property type="evidence" value="ECO:0007669"/>
    <property type="project" value="TreeGrafter"/>
</dbReference>
<evidence type="ECO:0000256" key="2">
    <source>
        <dbReference type="ARBA" id="ARBA00023002"/>
    </source>
</evidence>
<dbReference type="PANTHER" id="PTHR11606:SF13">
    <property type="entry name" value="GLUTAMATE DEHYDROGENASE 1, MITOCHONDRIAL"/>
    <property type="match status" value="1"/>
</dbReference>
<keyword evidence="5" id="KW-0520">NAD</keyword>
<keyword evidence="2 3" id="KW-0560">Oxidoreductase</keyword>
<dbReference type="RefSeq" id="WP_095605691.1">
    <property type="nucleotide sequence ID" value="NZ_NSKE01000003.1"/>
</dbReference>
<keyword evidence="5" id="KW-0547">Nucleotide-binding</keyword>
<evidence type="ECO:0000256" key="6">
    <source>
        <dbReference type="PIRSR" id="PIRSR000185-3"/>
    </source>
</evidence>
<evidence type="ECO:0000256" key="3">
    <source>
        <dbReference type="PIRNR" id="PIRNR000185"/>
    </source>
</evidence>
<dbReference type="EMBL" id="NSKE01000003">
    <property type="protein sequence ID" value="PAU94824.1"/>
    <property type="molecule type" value="Genomic_DNA"/>
</dbReference>
<proteinExistence type="inferred from homology"/>
<dbReference type="Pfam" id="PF02812">
    <property type="entry name" value="ELFV_dehydrog_N"/>
    <property type="match status" value="1"/>
</dbReference>
<feature type="binding site" evidence="5">
    <location>
        <position position="360"/>
    </location>
    <ligand>
        <name>substrate</name>
    </ligand>
</feature>
<dbReference type="GO" id="GO:0000166">
    <property type="term" value="F:nucleotide binding"/>
    <property type="evidence" value="ECO:0007669"/>
    <property type="project" value="UniProtKB-KW"/>
</dbReference>
<dbReference type="OrthoDB" id="9803297at2"/>
<comment type="caution">
    <text evidence="9">The sequence shown here is derived from an EMBL/GenBank/DDBJ whole genome shotgun (WGS) entry which is preliminary data.</text>
</comment>
<dbReference type="InterPro" id="IPR046346">
    <property type="entry name" value="Aminoacid_DH-like_N_sf"/>
</dbReference>
<dbReference type="Gene3D" id="3.40.50.10860">
    <property type="entry name" value="Leucine Dehydrogenase, chain A, domain 1"/>
    <property type="match status" value="1"/>
</dbReference>
<reference evidence="9 10" key="1">
    <citation type="submission" date="2017-08" db="EMBL/GenBank/DDBJ databases">
        <title>Aliifodinibius alkalisoli sp. nov., isolated from saline alkaline soil.</title>
        <authorList>
            <person name="Liu D."/>
            <person name="Zhang G."/>
        </authorList>
    </citation>
    <scope>NUCLEOTIDE SEQUENCE [LARGE SCALE GENOMIC DNA]</scope>
    <source>
        <strain evidence="9 10">WN023</strain>
    </source>
</reference>
<dbReference type="Pfam" id="PF00208">
    <property type="entry name" value="ELFV_dehydrog"/>
    <property type="match status" value="1"/>
</dbReference>
<evidence type="ECO:0000256" key="1">
    <source>
        <dbReference type="ARBA" id="ARBA00006382"/>
    </source>
</evidence>
<feature type="binding site" evidence="5">
    <location>
        <position position="192"/>
    </location>
    <ligand>
        <name>NAD(+)</name>
        <dbReference type="ChEBI" id="CHEBI:57540"/>
    </ligand>
</feature>
<dbReference type="InterPro" id="IPR006097">
    <property type="entry name" value="Glu/Leu/Phe/Val/Trp_DH_dimer"/>
</dbReference>
<dbReference type="PIRSF" id="PIRSF000185">
    <property type="entry name" value="Glu_DH"/>
    <property type="match status" value="1"/>
</dbReference>
<dbReference type="CDD" id="cd01076">
    <property type="entry name" value="NAD_bind_1_Glu_DH"/>
    <property type="match status" value="1"/>
</dbReference>
<evidence type="ECO:0000313" key="10">
    <source>
        <dbReference type="Proteomes" id="UP000218831"/>
    </source>
</evidence>
<dbReference type="PANTHER" id="PTHR11606">
    <property type="entry name" value="GLUTAMATE DEHYDROGENASE"/>
    <property type="match status" value="1"/>
</dbReference>
<dbReference type="InterPro" id="IPR036291">
    <property type="entry name" value="NAD(P)-bd_dom_sf"/>
</dbReference>
<evidence type="ECO:0000256" key="7">
    <source>
        <dbReference type="RuleBase" id="RU004417"/>
    </source>
</evidence>
<dbReference type="InterPro" id="IPR006096">
    <property type="entry name" value="Glu/Leu/Phe/Val/Trp_DH_C"/>
</dbReference>
<dbReference type="PRINTS" id="PR00082">
    <property type="entry name" value="GLFDHDRGNASE"/>
</dbReference>
<dbReference type="FunFam" id="3.40.50.720:FF:000100">
    <property type="entry name" value="Glutamate dehydrogenase 1, mitochondrial"/>
    <property type="match status" value="1"/>
</dbReference>
<dbReference type="Gene3D" id="3.40.50.720">
    <property type="entry name" value="NAD(P)-binding Rossmann-like Domain"/>
    <property type="match status" value="1"/>
</dbReference>
<dbReference type="AlphaFoldDB" id="A0A2A2GCV8"/>
<organism evidence="9 10">
    <name type="scientific">Fodinibius salipaludis</name>
    <dbReference type="NCBI Taxonomy" id="2032627"/>
    <lineage>
        <taxon>Bacteria</taxon>
        <taxon>Pseudomonadati</taxon>
        <taxon>Balneolota</taxon>
        <taxon>Balneolia</taxon>
        <taxon>Balneolales</taxon>
        <taxon>Balneolaceae</taxon>
        <taxon>Fodinibius</taxon>
    </lineage>
</organism>
<dbReference type="InterPro" id="IPR006095">
    <property type="entry name" value="Glu/Leu/Phe/Val/Trp_DH"/>
</dbReference>
<feature type="binding site" evidence="5">
    <location>
        <position position="231"/>
    </location>
    <ligand>
        <name>NAD(+)</name>
        <dbReference type="ChEBI" id="CHEBI:57540"/>
    </ligand>
</feature>
<dbReference type="InterPro" id="IPR033922">
    <property type="entry name" value="NAD_bind_Glu_DH"/>
</dbReference>
<feature type="site" description="Important for catalysis" evidence="6">
    <location>
        <position position="147"/>
    </location>
</feature>
<evidence type="ECO:0000256" key="4">
    <source>
        <dbReference type="PIRSR" id="PIRSR000185-1"/>
    </source>
</evidence>
<evidence type="ECO:0000313" key="9">
    <source>
        <dbReference type="EMBL" id="PAU94824.1"/>
    </source>
</evidence>
<protein>
    <recommendedName>
        <fullName evidence="3">Glutamate dehydrogenase</fullName>
    </recommendedName>
</protein>
<feature type="binding site" evidence="5">
    <location>
        <position position="93"/>
    </location>
    <ligand>
        <name>substrate</name>
    </ligand>
</feature>
<dbReference type="Proteomes" id="UP000218831">
    <property type="component" value="Unassembled WGS sequence"/>
</dbReference>
<dbReference type="InterPro" id="IPR014362">
    <property type="entry name" value="Glu_DH"/>
</dbReference>
<keyword evidence="10" id="KW-1185">Reference proteome</keyword>
<name>A0A2A2GCV8_9BACT</name>
<feature type="active site" description="Proton donor" evidence="4">
    <location>
        <position position="105"/>
    </location>
</feature>
<accession>A0A2A2GCV8</accession>
<dbReference type="SUPFAM" id="SSF51735">
    <property type="entry name" value="NAD(P)-binding Rossmann-fold domains"/>
    <property type="match status" value="1"/>
</dbReference>
<feature type="binding site" evidence="5">
    <location>
        <position position="69"/>
    </location>
    <ligand>
        <name>substrate</name>
    </ligand>
</feature>